<proteinExistence type="predicted"/>
<evidence type="ECO:0000313" key="2">
    <source>
        <dbReference type="EMBL" id="GAJ24333.1"/>
    </source>
</evidence>
<feature type="domain" description="UDP-glucose/GDP-mannose dehydrogenase C-terminal" evidence="1">
    <location>
        <begin position="26"/>
        <end position="99"/>
    </location>
</feature>
<feature type="non-terminal residue" evidence="2">
    <location>
        <position position="100"/>
    </location>
</feature>
<protein>
    <recommendedName>
        <fullName evidence="1">UDP-glucose/GDP-mannose dehydrogenase C-terminal domain-containing protein</fullName>
    </recommendedName>
</protein>
<name>X1V3J0_9ZZZZ</name>
<accession>X1V3J0</accession>
<dbReference type="PIRSF" id="PIRSF000124">
    <property type="entry name" value="UDPglc_GDPman_dh"/>
    <property type="match status" value="1"/>
</dbReference>
<dbReference type="PIRSF" id="PIRSF500136">
    <property type="entry name" value="UDP_ManNAc_DH"/>
    <property type="match status" value="1"/>
</dbReference>
<organism evidence="2">
    <name type="scientific">marine sediment metagenome</name>
    <dbReference type="NCBI Taxonomy" id="412755"/>
    <lineage>
        <taxon>unclassified sequences</taxon>
        <taxon>metagenomes</taxon>
        <taxon>ecological metagenomes</taxon>
    </lineage>
</organism>
<reference evidence="2" key="1">
    <citation type="journal article" date="2014" name="Front. Microbiol.">
        <title>High frequency of phylogenetically diverse reductive dehalogenase-homologous genes in deep subseafloor sedimentary metagenomes.</title>
        <authorList>
            <person name="Kawai M."/>
            <person name="Futagami T."/>
            <person name="Toyoda A."/>
            <person name="Takaki Y."/>
            <person name="Nishi S."/>
            <person name="Hori S."/>
            <person name="Arai W."/>
            <person name="Tsubouchi T."/>
            <person name="Morono Y."/>
            <person name="Uchiyama I."/>
            <person name="Ito T."/>
            <person name="Fujiyama A."/>
            <person name="Inagaki F."/>
            <person name="Takami H."/>
        </authorList>
    </citation>
    <scope>NUCLEOTIDE SEQUENCE</scope>
    <source>
        <strain evidence="2">Expedition CK06-06</strain>
    </source>
</reference>
<dbReference type="GO" id="GO:0016616">
    <property type="term" value="F:oxidoreductase activity, acting on the CH-OH group of donors, NAD or NADP as acceptor"/>
    <property type="evidence" value="ECO:0007669"/>
    <property type="project" value="InterPro"/>
</dbReference>
<dbReference type="AlphaFoldDB" id="X1V3J0"/>
<dbReference type="EMBL" id="BARW01036045">
    <property type="protein sequence ID" value="GAJ24333.1"/>
    <property type="molecule type" value="Genomic_DNA"/>
</dbReference>
<dbReference type="InterPro" id="IPR028359">
    <property type="entry name" value="UDP_ManNAc/GlcNAc_DH"/>
</dbReference>
<dbReference type="GO" id="GO:0051287">
    <property type="term" value="F:NAD binding"/>
    <property type="evidence" value="ECO:0007669"/>
    <property type="project" value="InterPro"/>
</dbReference>
<sequence>MPFYVVERLTEILNQHRICLNGARILILGVTYKKDIADLRESPALKIIKLLEKREAKVSYHDPHIATFSLEDRRYTSIKLNQNFLKEADIVLVTTDHSFY</sequence>
<dbReference type="InterPro" id="IPR017476">
    <property type="entry name" value="UDP-Glc/GDP-Man"/>
</dbReference>
<gene>
    <name evidence="2" type="ORF">S12H4_56066</name>
</gene>
<dbReference type="SUPFAM" id="SSF52413">
    <property type="entry name" value="UDP-glucose/GDP-mannose dehydrogenase C-terminal domain"/>
    <property type="match status" value="1"/>
</dbReference>
<evidence type="ECO:0000259" key="1">
    <source>
        <dbReference type="SMART" id="SM00984"/>
    </source>
</evidence>
<dbReference type="PANTHER" id="PTHR43491:SF1">
    <property type="entry name" value="UDP-N-ACETYL-D-MANNOSAMINE DEHYDROGENASE"/>
    <property type="match status" value="1"/>
</dbReference>
<dbReference type="GO" id="GO:0016628">
    <property type="term" value="F:oxidoreductase activity, acting on the CH-CH group of donors, NAD or NADP as acceptor"/>
    <property type="evidence" value="ECO:0007669"/>
    <property type="project" value="InterPro"/>
</dbReference>
<dbReference type="Gene3D" id="3.40.50.720">
    <property type="entry name" value="NAD(P)-binding Rossmann-like Domain"/>
    <property type="match status" value="1"/>
</dbReference>
<comment type="caution">
    <text evidence="2">The sequence shown here is derived from an EMBL/GenBank/DDBJ whole genome shotgun (WGS) entry which is preliminary data.</text>
</comment>
<dbReference type="SMART" id="SM00984">
    <property type="entry name" value="UDPG_MGDP_dh_C"/>
    <property type="match status" value="1"/>
</dbReference>
<dbReference type="InterPro" id="IPR014027">
    <property type="entry name" value="UDP-Glc/GDP-Man_DH_C"/>
</dbReference>
<dbReference type="GO" id="GO:0000271">
    <property type="term" value="P:polysaccharide biosynthetic process"/>
    <property type="evidence" value="ECO:0007669"/>
    <property type="project" value="InterPro"/>
</dbReference>
<dbReference type="Pfam" id="PF03720">
    <property type="entry name" value="UDPG_MGDP_dh_C"/>
    <property type="match status" value="1"/>
</dbReference>
<dbReference type="PANTHER" id="PTHR43491">
    <property type="entry name" value="UDP-N-ACETYL-D-MANNOSAMINE DEHYDROGENASE"/>
    <property type="match status" value="1"/>
</dbReference>
<dbReference type="InterPro" id="IPR036220">
    <property type="entry name" value="UDP-Glc/GDP-Man_DH_C_sf"/>
</dbReference>